<name>A0AA88CVS3_FICCA</name>
<sequence length="77" mass="7808">VAERVAEGDLGERSASAGVVDDVGDDALDVAVALAEVEGAESRRTLAVVGVGLEYRPRTLTLGADDTTHLLLGGECG</sequence>
<dbReference type="Proteomes" id="UP001187192">
    <property type="component" value="Unassembled WGS sequence"/>
</dbReference>
<dbReference type="EMBL" id="BTGU01001982">
    <property type="protein sequence ID" value="GMN32291.1"/>
    <property type="molecule type" value="Genomic_DNA"/>
</dbReference>
<protein>
    <submittedName>
        <fullName evidence="1">Uncharacterized protein</fullName>
    </submittedName>
</protein>
<evidence type="ECO:0000313" key="1">
    <source>
        <dbReference type="EMBL" id="GMN32291.1"/>
    </source>
</evidence>
<feature type="non-terminal residue" evidence="1">
    <location>
        <position position="1"/>
    </location>
</feature>
<keyword evidence="2" id="KW-1185">Reference proteome</keyword>
<gene>
    <name evidence="1" type="ORF">TIFTF001_041708</name>
</gene>
<comment type="caution">
    <text evidence="1">The sequence shown here is derived from an EMBL/GenBank/DDBJ whole genome shotgun (WGS) entry which is preliminary data.</text>
</comment>
<evidence type="ECO:0000313" key="2">
    <source>
        <dbReference type="Proteomes" id="UP001187192"/>
    </source>
</evidence>
<dbReference type="AlphaFoldDB" id="A0AA88CVS3"/>
<proteinExistence type="predicted"/>
<reference evidence="1" key="1">
    <citation type="submission" date="2023-07" db="EMBL/GenBank/DDBJ databases">
        <title>draft genome sequence of fig (Ficus carica).</title>
        <authorList>
            <person name="Takahashi T."/>
            <person name="Nishimura K."/>
        </authorList>
    </citation>
    <scope>NUCLEOTIDE SEQUENCE</scope>
</reference>
<accession>A0AA88CVS3</accession>
<organism evidence="1 2">
    <name type="scientific">Ficus carica</name>
    <name type="common">Common fig</name>
    <dbReference type="NCBI Taxonomy" id="3494"/>
    <lineage>
        <taxon>Eukaryota</taxon>
        <taxon>Viridiplantae</taxon>
        <taxon>Streptophyta</taxon>
        <taxon>Embryophyta</taxon>
        <taxon>Tracheophyta</taxon>
        <taxon>Spermatophyta</taxon>
        <taxon>Magnoliopsida</taxon>
        <taxon>eudicotyledons</taxon>
        <taxon>Gunneridae</taxon>
        <taxon>Pentapetalae</taxon>
        <taxon>rosids</taxon>
        <taxon>fabids</taxon>
        <taxon>Rosales</taxon>
        <taxon>Moraceae</taxon>
        <taxon>Ficeae</taxon>
        <taxon>Ficus</taxon>
    </lineage>
</organism>